<accession>A0ABU2NXM7</accession>
<dbReference type="Proteomes" id="UP001183414">
    <property type="component" value="Unassembled WGS sequence"/>
</dbReference>
<feature type="transmembrane region" description="Helical" evidence="1">
    <location>
        <begin position="103"/>
        <end position="122"/>
    </location>
</feature>
<name>A0ABU2NXM7_9ACTN</name>
<evidence type="ECO:0000313" key="2">
    <source>
        <dbReference type="EMBL" id="MDT0381277.1"/>
    </source>
</evidence>
<proteinExistence type="predicted"/>
<keyword evidence="1" id="KW-0472">Membrane</keyword>
<gene>
    <name evidence="2" type="ORF">RM572_21195</name>
</gene>
<protein>
    <submittedName>
        <fullName evidence="2">Uncharacterized protein</fullName>
    </submittedName>
</protein>
<keyword evidence="3" id="KW-1185">Reference proteome</keyword>
<reference evidence="3" key="1">
    <citation type="submission" date="2023-07" db="EMBL/GenBank/DDBJ databases">
        <title>30 novel species of actinomycetes from the DSMZ collection.</title>
        <authorList>
            <person name="Nouioui I."/>
        </authorList>
    </citation>
    <scope>NUCLEOTIDE SEQUENCE [LARGE SCALE GENOMIC DNA]</scope>
    <source>
        <strain evidence="3">DSM 42041</strain>
    </source>
</reference>
<dbReference type="EMBL" id="JAVREQ010000021">
    <property type="protein sequence ID" value="MDT0381277.1"/>
    <property type="molecule type" value="Genomic_DNA"/>
</dbReference>
<keyword evidence="1" id="KW-0812">Transmembrane</keyword>
<keyword evidence="1" id="KW-1133">Transmembrane helix</keyword>
<feature type="transmembrane region" description="Helical" evidence="1">
    <location>
        <begin position="68"/>
        <end position="91"/>
    </location>
</feature>
<comment type="caution">
    <text evidence="2">The sequence shown here is derived from an EMBL/GenBank/DDBJ whole genome shotgun (WGS) entry which is preliminary data.</text>
</comment>
<feature type="transmembrane region" description="Helical" evidence="1">
    <location>
        <begin position="20"/>
        <end position="48"/>
    </location>
</feature>
<sequence>MTVAPARASGVRRNGGAPGVWAPVLANLLLGVLAVAPLWCLQWLLVVYPAVDCGGGVGCDKEAGGDALGAAIGALVGGVIVLGLLLVVDVLMPRQERWPVHHWLGAAVLIPLPYVAGQAMGLL</sequence>
<dbReference type="RefSeq" id="WP_311674965.1">
    <property type="nucleotide sequence ID" value="NZ_JAVREQ010000021.1"/>
</dbReference>
<evidence type="ECO:0000313" key="3">
    <source>
        <dbReference type="Proteomes" id="UP001183414"/>
    </source>
</evidence>
<organism evidence="2 3">
    <name type="scientific">Streptomyces hazeniae</name>
    <dbReference type="NCBI Taxonomy" id="3075538"/>
    <lineage>
        <taxon>Bacteria</taxon>
        <taxon>Bacillati</taxon>
        <taxon>Actinomycetota</taxon>
        <taxon>Actinomycetes</taxon>
        <taxon>Kitasatosporales</taxon>
        <taxon>Streptomycetaceae</taxon>
        <taxon>Streptomyces</taxon>
    </lineage>
</organism>
<evidence type="ECO:0000256" key="1">
    <source>
        <dbReference type="SAM" id="Phobius"/>
    </source>
</evidence>